<dbReference type="PANTHER" id="PTHR12110">
    <property type="entry name" value="HYDROXYPYRUVATE ISOMERASE"/>
    <property type="match status" value="1"/>
</dbReference>
<dbReference type="PDBsum" id="4Q7I"/>
<gene>
    <name evidence="2" type="ORF">D-tagatose 3-epimerase</name>
</gene>
<dbReference type="InterPro" id="IPR036237">
    <property type="entry name" value="Xyl_isomerase-like_sf"/>
</dbReference>
<dbReference type="GO" id="GO:0046872">
    <property type="term" value="F:metal ion binding"/>
    <property type="evidence" value="ECO:0007669"/>
    <property type="project" value="UniProtKB-KW"/>
</dbReference>
<accession>A0A0A6YVN8</accession>
<feature type="binding site" evidence="3">
    <location>
        <position position="152"/>
    </location>
    <ligand>
        <name>Mn(2+)</name>
        <dbReference type="ChEBI" id="CHEBI:29035"/>
        <label>3</label>
    </ligand>
</feature>
<keyword evidence="2 3" id="KW-0002">3D-structure</keyword>
<reference evidence="2 3" key="1">
    <citation type="journal article" date="2015" name="ChemBioChem">
        <title>Directed divergent evolution of a thermostable D-tagatose epimerase towards improved activity for two hexose substrates.</title>
        <authorList>
            <person name="Bosshart A."/>
            <person name="Hee C.S."/>
            <person name="Bechtold M."/>
            <person name="Schirmer T."/>
            <person name="Panke S."/>
        </authorList>
    </citation>
    <scope>X-RAY CRYSTALLOGRAPHY (1.80 ANGSTROMS) IN COMPLEX WITH MANGANESE</scope>
    <source>
        <strain evidence="2">K-12</strain>
    </source>
</reference>
<name>A0A0A6YVN8_ECOLI</name>
<protein>
    <submittedName>
        <fullName evidence="2">D-tagatose 3-epimerase</fullName>
    </submittedName>
</protein>
<dbReference type="AlphaFoldDB" id="A0A0A6YVN8"/>
<dbReference type="Gene3D" id="3.20.20.150">
    <property type="entry name" value="Divalent-metal-dependent TIM barrel enzymes"/>
    <property type="match status" value="1"/>
</dbReference>
<evidence type="ECO:0007829" key="3">
    <source>
        <dbReference type="PDB" id="4Q7I"/>
    </source>
</evidence>
<feature type="binding site" evidence="3">
    <location>
        <position position="211"/>
    </location>
    <ligand>
        <name>Mn(2+)</name>
        <dbReference type="ChEBI" id="CHEBI:29035"/>
        <label>3</label>
    </ligand>
</feature>
<keyword evidence="3" id="KW-0479">Metal-binding</keyword>
<dbReference type="EvolutionaryTrace" id="A0A0A6YVN8"/>
<organism evidence="2">
    <name type="scientific">Escherichia coli (strain K12)</name>
    <dbReference type="NCBI Taxonomy" id="83333"/>
    <lineage>
        <taxon>Bacteria</taxon>
        <taxon>Pseudomonadati</taxon>
        <taxon>Pseudomonadota</taxon>
        <taxon>Gammaproteobacteria</taxon>
        <taxon>Enterobacterales</taxon>
        <taxon>Enterobacteriaceae</taxon>
        <taxon>Escherichia</taxon>
    </lineage>
</organism>
<dbReference type="SUPFAM" id="SSF51658">
    <property type="entry name" value="Xylose isomerase-like"/>
    <property type="match status" value="1"/>
</dbReference>
<dbReference type="PDB" id="4Q7I">
    <property type="method" value="X-ray"/>
    <property type="resolution" value="1.80 A"/>
    <property type="chains" value="A/B=1-298"/>
</dbReference>
<feature type="binding site" evidence="3">
    <location>
        <position position="185"/>
    </location>
    <ligand>
        <name>Mn(2+)</name>
        <dbReference type="ChEBI" id="CHEBI:29035"/>
        <label>3</label>
    </ligand>
</feature>
<dbReference type="SMR" id="A0A0A6YVN8"/>
<dbReference type="Pfam" id="PF01261">
    <property type="entry name" value="AP_endonuc_2"/>
    <property type="match status" value="1"/>
</dbReference>
<feature type="binding site" evidence="3">
    <location>
        <position position="98"/>
    </location>
    <ligand>
        <name>Mn(2+)</name>
        <dbReference type="ChEBI" id="CHEBI:29035"/>
        <label>1</label>
    </ligand>
</feature>
<feature type="binding site" evidence="3">
    <location>
        <position position="246"/>
    </location>
    <ligand>
        <name>Mn(2+)</name>
        <dbReference type="ChEBI" id="CHEBI:29035"/>
        <label>3</label>
    </ligand>
</feature>
<evidence type="ECO:0000259" key="1">
    <source>
        <dbReference type="Pfam" id="PF01261"/>
    </source>
</evidence>
<feature type="domain" description="Xylose isomerase-like TIM barrel" evidence="1">
    <location>
        <begin position="25"/>
        <end position="257"/>
    </location>
</feature>
<dbReference type="InterPro" id="IPR013022">
    <property type="entry name" value="Xyl_isomerase-like_TIM-brl"/>
</dbReference>
<proteinExistence type="evidence at protein level"/>
<evidence type="ECO:0000313" key="2">
    <source>
        <dbReference type="PDB" id="4Q7I"/>
    </source>
</evidence>
<feature type="binding site" evidence="3">
    <location>
        <position position="116"/>
    </location>
    <ligand>
        <name>Mn(2+)</name>
        <dbReference type="ChEBI" id="CHEBI:29035"/>
        <label>2</label>
    </ligand>
</feature>
<dbReference type="PANTHER" id="PTHR12110:SF41">
    <property type="entry name" value="INOSOSE DEHYDRATASE"/>
    <property type="match status" value="1"/>
</dbReference>
<sequence length="298" mass="33789">MNKVGMFYTYWSTEWMVDFPATAKRIAGLGFDLMEISLGEFHNLSDAKKRELKAVADDLGLTVMCCIGLKSEYDFASPDKSVRDAGTEYVKRLLDDCHLLGAPVFAGLTFCAWPQHPPLDMVDKRPYVDRAIESVRRVIKVAEDYGIIYALEVVNRYEQWLCNDAKEAIAFADAVDSPACKVQLDTFHMNIEENSFRDAILACKGKMGHFHLGEQNRLPPGEGRLPWDEIFGALKEIGYDGTIVMEPFMRTGGSVSRAVCVWRDLSNGATDEEMDERARRSLQFVRDKLALEHHHHHH</sequence>
<dbReference type="InterPro" id="IPR050312">
    <property type="entry name" value="IolE/XylAMocC-like"/>
</dbReference>